<evidence type="ECO:0000313" key="12">
    <source>
        <dbReference type="EMBL" id="KAL3316975.1"/>
    </source>
</evidence>
<evidence type="ECO:0000256" key="4">
    <source>
        <dbReference type="ARBA" id="ARBA00022692"/>
    </source>
</evidence>
<evidence type="ECO:0000256" key="3">
    <source>
        <dbReference type="ARBA" id="ARBA00022448"/>
    </source>
</evidence>
<evidence type="ECO:0000313" key="13">
    <source>
        <dbReference type="Proteomes" id="UP001626550"/>
    </source>
</evidence>
<feature type="transmembrane region" description="Helical" evidence="9">
    <location>
        <begin position="504"/>
        <end position="524"/>
    </location>
</feature>
<accession>A0ABD2QBP9</accession>
<organism evidence="12 13">
    <name type="scientific">Cichlidogyrus casuarinus</name>
    <dbReference type="NCBI Taxonomy" id="1844966"/>
    <lineage>
        <taxon>Eukaryota</taxon>
        <taxon>Metazoa</taxon>
        <taxon>Spiralia</taxon>
        <taxon>Lophotrochozoa</taxon>
        <taxon>Platyhelminthes</taxon>
        <taxon>Monogenea</taxon>
        <taxon>Monopisthocotylea</taxon>
        <taxon>Dactylogyridea</taxon>
        <taxon>Ancyrocephalidae</taxon>
        <taxon>Cichlidogyrus</taxon>
    </lineage>
</organism>
<keyword evidence="10" id="KW-0175">Coiled coil</keyword>
<dbReference type="GO" id="GO:1902600">
    <property type="term" value="P:proton transmembrane transport"/>
    <property type="evidence" value="ECO:0007669"/>
    <property type="project" value="UniProtKB-KW"/>
</dbReference>
<comment type="caution">
    <text evidence="12">The sequence shown here is derived from an EMBL/GenBank/DDBJ whole genome shotgun (WGS) entry which is preliminary data.</text>
</comment>
<evidence type="ECO:0000256" key="10">
    <source>
        <dbReference type="SAM" id="Coils"/>
    </source>
</evidence>
<dbReference type="PANTHER" id="PTHR11629:SF63">
    <property type="entry name" value="V-TYPE PROTON ATPASE SUBUNIT A"/>
    <property type="match status" value="1"/>
</dbReference>
<keyword evidence="3 9" id="KW-0813">Transport</keyword>
<keyword evidence="6 9" id="KW-1133">Transmembrane helix</keyword>
<evidence type="ECO:0000256" key="1">
    <source>
        <dbReference type="ARBA" id="ARBA00004141"/>
    </source>
</evidence>
<comment type="subcellular location">
    <subcellularLocation>
        <location evidence="1">Membrane</location>
        <topology evidence="1">Multi-pass membrane protein</topology>
    </subcellularLocation>
</comment>
<evidence type="ECO:0000256" key="2">
    <source>
        <dbReference type="ARBA" id="ARBA00009904"/>
    </source>
</evidence>
<dbReference type="AlphaFoldDB" id="A0ABD2QBP9"/>
<keyword evidence="8 9" id="KW-0472">Membrane</keyword>
<evidence type="ECO:0000256" key="8">
    <source>
        <dbReference type="ARBA" id="ARBA00023136"/>
    </source>
</evidence>
<feature type="compositionally biased region" description="Polar residues" evidence="11">
    <location>
        <begin position="644"/>
        <end position="654"/>
    </location>
</feature>
<keyword evidence="7 9" id="KW-0406">Ion transport</keyword>
<feature type="compositionally biased region" description="Basic and acidic residues" evidence="11">
    <location>
        <begin position="663"/>
        <end position="674"/>
    </location>
</feature>
<evidence type="ECO:0000256" key="9">
    <source>
        <dbReference type="RuleBase" id="RU361189"/>
    </source>
</evidence>
<comment type="function">
    <text evidence="9">Essential component of the vacuolar proton pump (V-ATPase), a multimeric enzyme that catalyzes the translocation of protons across the membranes. Required for assembly and activity of the V-ATPase.</text>
</comment>
<feature type="compositionally biased region" description="Pro residues" evidence="11">
    <location>
        <begin position="682"/>
        <end position="695"/>
    </location>
</feature>
<keyword evidence="4 9" id="KW-0812">Transmembrane</keyword>
<feature type="transmembrane region" description="Helical" evidence="9">
    <location>
        <begin position="561"/>
        <end position="581"/>
    </location>
</feature>
<feature type="transmembrane region" description="Helical" evidence="9">
    <location>
        <begin position="786"/>
        <end position="809"/>
    </location>
</feature>
<feature type="transmembrane region" description="Helical" evidence="9">
    <location>
        <begin position="378"/>
        <end position="397"/>
    </location>
</feature>
<feature type="region of interest" description="Disordered" evidence="11">
    <location>
        <begin position="663"/>
        <end position="704"/>
    </location>
</feature>
<dbReference type="InterPro" id="IPR026028">
    <property type="entry name" value="V-type_ATPase_116kDa_su_euka"/>
</dbReference>
<reference evidence="12 13" key="1">
    <citation type="submission" date="2024-11" db="EMBL/GenBank/DDBJ databases">
        <title>Adaptive evolution of stress response genes in parasites aligns with host niche diversity.</title>
        <authorList>
            <person name="Hahn C."/>
            <person name="Resl P."/>
        </authorList>
    </citation>
    <scope>NUCLEOTIDE SEQUENCE [LARGE SCALE GENOMIC DNA]</scope>
    <source>
        <strain evidence="12">EGGRZ-B1_66</strain>
        <tissue evidence="12">Body</tissue>
    </source>
</reference>
<feature type="transmembrane region" description="Helical" evidence="9">
    <location>
        <begin position="325"/>
        <end position="358"/>
    </location>
</feature>
<sequence length="855" mass="97156">MDRKLKFLEKEIKKDEFPILDTGENPEAPAPREIVDLESTFDKLENELKEVNSSTEQLMKTYLELTELKHILRKTQNFFSEDEQINVKAVDSAYLGLGQMLDFTAGVILRDRLPAFERMLWRACRGNVFLKQAEIETPLEDPLTGDKVHKSVFIIFFQGDQLKARVKKICEGFHATIYPCPESQADRRKITMEAVSKSEDLEVVIKQTKEHRRRILETAAKNIRLWFIRVRKIKAIYHTLNLFSLDVTTKCMVGECWSAVSDLDKIHMGLRRGMEKSSSTLQPILNGLQTKENPPTFHRTNKFTSAFQSIVDAYGVAKYQEVNPALFTVITFPFLFAIMFGDAGHGLIMFLFALWMVIRERVLMQLKTKDEIWLTFFGGRYIILLMGAFSIYTGVIYNDFFAKSMNIFGSSWYPQYSADVIQTTSVLQLEPEISPNKTQMFTGYPYPFGIDPIWQMSTNKITFTNSVKMKMSIIFGVFHMLFGVSMGVFNHRFFKQPLNIYCEFIPQIIFLASIFFYLVVMIFYKWVNFTAVDSRTAPSLLLMLIGLVMKNDQPDFYTGQTAIQTFLVVIAGICVPWMLLAKPLILRQRHKAKMAHTPATAEAVKMILMHPQYQLLVDANSSLMHAGRDNLGTSLSNLEGGIQENGNSFVSDNDQTPLHLKEEEHEDDHGHGDGSKVGQDAQPPPPQRPPPPPPGDRGLSSLEDGLPVQGSVVPAIGDQHGEDIEEFDFGETLVYQSIHTIEYCLGCISNTASYLRLWALSLAHAQLSEVLWTMVFQRGLKVDGSYGCVVLFFIFAFWAVLTVGVLIVMEGLSAFLHALRLHWVEFNNKFYAGTGYLFVPFSFTTYLEAEEAALN</sequence>
<dbReference type="PIRSF" id="PIRSF001293">
    <property type="entry name" value="ATP6V0A1"/>
    <property type="match status" value="1"/>
</dbReference>
<dbReference type="InterPro" id="IPR002490">
    <property type="entry name" value="V-ATPase_116kDa_su"/>
</dbReference>
<dbReference type="Proteomes" id="UP001626550">
    <property type="component" value="Unassembled WGS sequence"/>
</dbReference>
<evidence type="ECO:0000256" key="7">
    <source>
        <dbReference type="ARBA" id="ARBA00023065"/>
    </source>
</evidence>
<evidence type="ECO:0000256" key="5">
    <source>
        <dbReference type="ARBA" id="ARBA00022781"/>
    </source>
</evidence>
<feature type="transmembrane region" description="Helical" evidence="9">
    <location>
        <begin position="473"/>
        <end position="492"/>
    </location>
</feature>
<feature type="coiled-coil region" evidence="10">
    <location>
        <begin position="34"/>
        <end position="61"/>
    </location>
</feature>
<keyword evidence="13" id="KW-1185">Reference proteome</keyword>
<proteinExistence type="inferred from homology"/>
<gene>
    <name evidence="12" type="ORF">Ciccas_004372</name>
</gene>
<comment type="similarity">
    <text evidence="2 9">Belongs to the V-ATPase 116 kDa subunit family.</text>
</comment>
<dbReference type="PANTHER" id="PTHR11629">
    <property type="entry name" value="VACUOLAR PROTON ATPASES"/>
    <property type="match status" value="1"/>
</dbReference>
<evidence type="ECO:0000256" key="6">
    <source>
        <dbReference type="ARBA" id="ARBA00022989"/>
    </source>
</evidence>
<evidence type="ECO:0000256" key="11">
    <source>
        <dbReference type="SAM" id="MobiDB-lite"/>
    </source>
</evidence>
<keyword evidence="5 9" id="KW-0375">Hydrogen ion transport</keyword>
<name>A0ABD2QBP9_9PLAT</name>
<feature type="region of interest" description="Disordered" evidence="11">
    <location>
        <begin position="635"/>
        <end position="654"/>
    </location>
</feature>
<dbReference type="GO" id="GO:0016020">
    <property type="term" value="C:membrane"/>
    <property type="evidence" value="ECO:0007669"/>
    <property type="project" value="UniProtKB-SubCell"/>
</dbReference>
<protein>
    <recommendedName>
        <fullName evidence="9">V-type proton ATPase subunit a</fullName>
    </recommendedName>
</protein>
<dbReference type="EMBL" id="JBJKFK010000453">
    <property type="protein sequence ID" value="KAL3316975.1"/>
    <property type="molecule type" value="Genomic_DNA"/>
</dbReference>
<dbReference type="Pfam" id="PF01496">
    <property type="entry name" value="V_ATPase_I"/>
    <property type="match status" value="1"/>
</dbReference>